<evidence type="ECO:0000259" key="10">
    <source>
        <dbReference type="Pfam" id="PF02542"/>
    </source>
</evidence>
<dbReference type="SUPFAM" id="SSF69765">
    <property type="entry name" value="IpsF-like"/>
    <property type="match status" value="1"/>
</dbReference>
<feature type="binding site" evidence="8">
    <location>
        <position position="139"/>
    </location>
    <ligand>
        <name>4-CDP-2-C-methyl-D-erythritol 2-phosphate</name>
        <dbReference type="ChEBI" id="CHEBI:57919"/>
    </ligand>
</feature>
<comment type="caution">
    <text evidence="8">Lacks conserved residue(s) required for the propagation of feature annotation.</text>
</comment>
<dbReference type="PANTHER" id="PTHR43181">
    <property type="entry name" value="2-C-METHYL-D-ERYTHRITOL 2,4-CYCLODIPHOSPHATE SYNTHASE, CHLOROPLASTIC"/>
    <property type="match status" value="1"/>
</dbReference>
<evidence type="ECO:0000256" key="7">
    <source>
        <dbReference type="ARBA" id="ARBA00023239"/>
    </source>
</evidence>
<feature type="binding site" evidence="8">
    <location>
        <begin position="61"/>
        <end position="65"/>
    </location>
    <ligand>
        <name>4-CDP-2-C-methyl-D-erythritol 2-phosphate</name>
        <dbReference type="ChEBI" id="CHEBI:57919"/>
    </ligand>
</feature>
<keyword evidence="6 8" id="KW-0414">Isoprene biosynthesis</keyword>
<gene>
    <name evidence="8" type="primary">ispF</name>
    <name evidence="11" type="ORF">E7512_00640</name>
</gene>
<feature type="binding site" evidence="8">
    <location>
        <position position="10"/>
    </location>
    <ligand>
        <name>a divalent metal cation</name>
        <dbReference type="ChEBI" id="CHEBI:60240"/>
    </ligand>
</feature>
<evidence type="ECO:0000256" key="9">
    <source>
        <dbReference type="RuleBase" id="RU004395"/>
    </source>
</evidence>
<dbReference type="Proteomes" id="UP000754750">
    <property type="component" value="Unassembled WGS sequence"/>
</dbReference>
<dbReference type="HAMAP" id="MF_00107">
    <property type="entry name" value="IspF"/>
    <property type="match status" value="1"/>
</dbReference>
<evidence type="ECO:0000256" key="8">
    <source>
        <dbReference type="HAMAP-Rule" id="MF_00107"/>
    </source>
</evidence>
<feature type="binding site" evidence="8">
    <location>
        <begin position="132"/>
        <end position="135"/>
    </location>
    <ligand>
        <name>4-CDP-2-C-methyl-D-erythritol 2-phosphate</name>
        <dbReference type="ChEBI" id="CHEBI:57919"/>
    </ligand>
</feature>
<feature type="binding site" evidence="8">
    <location>
        <position position="8"/>
    </location>
    <ligand>
        <name>a divalent metal cation</name>
        <dbReference type="ChEBI" id="CHEBI:60240"/>
    </ligand>
</feature>
<organism evidence="11 12">
    <name type="scientific">Faecalispora sporosphaeroides</name>
    <dbReference type="NCBI Taxonomy" id="1549"/>
    <lineage>
        <taxon>Bacteria</taxon>
        <taxon>Bacillati</taxon>
        <taxon>Bacillota</taxon>
        <taxon>Clostridia</taxon>
        <taxon>Eubacteriales</taxon>
        <taxon>Oscillospiraceae</taxon>
        <taxon>Faecalispora</taxon>
    </lineage>
</organism>
<feature type="binding site" evidence="8">
    <location>
        <begin position="56"/>
        <end position="58"/>
    </location>
    <ligand>
        <name>4-CDP-2-C-methyl-D-erythritol 2-phosphate</name>
        <dbReference type="ChEBI" id="CHEBI:57919"/>
    </ligand>
</feature>
<comment type="function">
    <text evidence="8">Involved in the biosynthesis of isopentenyl diphosphate (IPP) and dimethylallyl diphosphate (DMAPP), two major building blocks of isoprenoid compounds. Catalyzes the conversion of 4-diphosphocytidyl-2-C-methyl-D-erythritol 2-phosphate (CDP-ME2P) to 2-C-methyl-D-erythritol 2,4-cyclodiphosphate (ME-CPP) with a corresponding release of cytidine 5-monophosphate (CMP).</text>
</comment>
<reference evidence="11" key="1">
    <citation type="submission" date="2019-04" db="EMBL/GenBank/DDBJ databases">
        <title>Evolution of Biomass-Degrading Anaerobic Consortia Revealed by Metagenomics.</title>
        <authorList>
            <person name="Peng X."/>
        </authorList>
    </citation>
    <scope>NUCLEOTIDE SEQUENCE</scope>
    <source>
        <strain evidence="11">SIG551</strain>
    </source>
</reference>
<dbReference type="FunFam" id="3.30.1330.50:FF:000001">
    <property type="entry name" value="2-C-methyl-D-erythritol 2,4-cyclodiphosphate synthase"/>
    <property type="match status" value="1"/>
</dbReference>
<protein>
    <recommendedName>
        <fullName evidence="4 8">2-C-methyl-D-erythritol 2,4-cyclodiphosphate synthase</fullName>
        <shortName evidence="8">MECDP-synthase</shortName>
        <shortName evidence="8">MECPP-synthase</shortName>
        <shortName evidence="8">MECPS</shortName>
        <ecNumber evidence="4 8">4.6.1.12</ecNumber>
    </recommendedName>
</protein>
<accession>A0A928KNY9</accession>
<dbReference type="GO" id="GO:0019288">
    <property type="term" value="P:isopentenyl diphosphate biosynthetic process, methylerythritol 4-phosphate pathway"/>
    <property type="evidence" value="ECO:0007669"/>
    <property type="project" value="UniProtKB-UniRule"/>
</dbReference>
<dbReference type="CDD" id="cd00554">
    <property type="entry name" value="MECDP_synthase"/>
    <property type="match status" value="1"/>
</dbReference>
<feature type="site" description="Transition state stabilizer" evidence="8">
    <location>
        <position position="34"/>
    </location>
</feature>
<dbReference type="RefSeq" id="WP_020074463.1">
    <property type="nucleotide sequence ID" value="NZ_JBKWRC010000001.1"/>
</dbReference>
<comment type="caution">
    <text evidence="11">The sequence shown here is derived from an EMBL/GenBank/DDBJ whole genome shotgun (WGS) entry which is preliminary data.</text>
</comment>
<dbReference type="AlphaFoldDB" id="A0A928KNY9"/>
<evidence type="ECO:0000256" key="6">
    <source>
        <dbReference type="ARBA" id="ARBA00023229"/>
    </source>
</evidence>
<name>A0A928KNY9_9FIRM</name>
<evidence type="ECO:0000256" key="2">
    <source>
        <dbReference type="ARBA" id="ARBA00004709"/>
    </source>
</evidence>
<evidence type="ECO:0000256" key="5">
    <source>
        <dbReference type="ARBA" id="ARBA00022723"/>
    </source>
</evidence>
<dbReference type="NCBIfam" id="TIGR00151">
    <property type="entry name" value="ispF"/>
    <property type="match status" value="1"/>
</dbReference>
<dbReference type="InterPro" id="IPR036571">
    <property type="entry name" value="MECDP_synthase_sf"/>
</dbReference>
<keyword evidence="5 8" id="KW-0479">Metal-binding</keyword>
<sequence>MRIGHGYDVHRLVPNRPLIIGGVRIPYERGLLGHSDADVLSHAVADALLGAAALGDLGAWFPDTDPEWAGADSLRLLRRVCELVAEKGYRIENIDATVVAQAPKLRPYIARMRECLALACGIETDAVSVKATTEEHLGFTGEGQGIAAHAVCLLK</sequence>
<comment type="pathway">
    <text evidence="2 8">Isoprenoid biosynthesis; isopentenyl diphosphate biosynthesis via DXP pathway; isopentenyl diphosphate from 1-deoxy-D-xylulose 5-phosphate: step 4/6.</text>
</comment>
<dbReference type="InterPro" id="IPR003526">
    <property type="entry name" value="MECDP_synthase"/>
</dbReference>
<evidence type="ECO:0000256" key="4">
    <source>
        <dbReference type="ARBA" id="ARBA00012579"/>
    </source>
</evidence>
<dbReference type="PANTHER" id="PTHR43181:SF1">
    <property type="entry name" value="2-C-METHYL-D-ERYTHRITOL 2,4-CYCLODIPHOSPHATE SYNTHASE, CHLOROPLASTIC"/>
    <property type="match status" value="1"/>
</dbReference>
<dbReference type="EC" id="4.6.1.12" evidence="4 8"/>
<dbReference type="GO" id="GO:0046872">
    <property type="term" value="F:metal ion binding"/>
    <property type="evidence" value="ECO:0007669"/>
    <property type="project" value="UniProtKB-KW"/>
</dbReference>
<comment type="subunit">
    <text evidence="8">Homotrimer.</text>
</comment>
<feature type="site" description="Transition state stabilizer" evidence="8">
    <location>
        <position position="133"/>
    </location>
</feature>
<dbReference type="PROSITE" id="PS01350">
    <property type="entry name" value="ISPF"/>
    <property type="match status" value="1"/>
</dbReference>
<feature type="binding site" evidence="8">
    <location>
        <position position="42"/>
    </location>
    <ligand>
        <name>a divalent metal cation</name>
        <dbReference type="ChEBI" id="CHEBI:60240"/>
    </ligand>
</feature>
<feature type="binding site" evidence="8">
    <location>
        <begin position="34"/>
        <end position="35"/>
    </location>
    <ligand>
        <name>4-CDP-2-C-methyl-D-erythritol 2-phosphate</name>
        <dbReference type="ChEBI" id="CHEBI:57919"/>
    </ligand>
</feature>
<comment type="cofactor">
    <cofactor evidence="8">
        <name>a divalent metal cation</name>
        <dbReference type="ChEBI" id="CHEBI:60240"/>
    </cofactor>
    <text evidence="8">Binds 1 divalent metal cation per subunit.</text>
</comment>
<feature type="binding site" evidence="8">
    <location>
        <begin position="8"/>
        <end position="10"/>
    </location>
    <ligand>
        <name>4-CDP-2-C-methyl-D-erythritol 2-phosphate</name>
        <dbReference type="ChEBI" id="CHEBI:57919"/>
    </ligand>
</feature>
<evidence type="ECO:0000313" key="12">
    <source>
        <dbReference type="Proteomes" id="UP000754750"/>
    </source>
</evidence>
<dbReference type="GO" id="GO:0016114">
    <property type="term" value="P:terpenoid biosynthetic process"/>
    <property type="evidence" value="ECO:0007669"/>
    <property type="project" value="InterPro"/>
</dbReference>
<dbReference type="InterPro" id="IPR020555">
    <property type="entry name" value="MECDP_synthase_CS"/>
</dbReference>
<dbReference type="EMBL" id="SVNY01000001">
    <property type="protein sequence ID" value="MBE6832088.1"/>
    <property type="molecule type" value="Genomic_DNA"/>
</dbReference>
<dbReference type="GO" id="GO:0008685">
    <property type="term" value="F:2-C-methyl-D-erythritol 2,4-cyclodiphosphate synthase activity"/>
    <property type="evidence" value="ECO:0007669"/>
    <property type="project" value="UniProtKB-UniRule"/>
</dbReference>
<keyword evidence="7 8" id="KW-0456">Lyase</keyword>
<comment type="similarity">
    <text evidence="3 8 9">Belongs to the IspF family.</text>
</comment>
<evidence type="ECO:0000313" key="11">
    <source>
        <dbReference type="EMBL" id="MBE6832088.1"/>
    </source>
</evidence>
<dbReference type="Gene3D" id="3.30.1330.50">
    <property type="entry name" value="2-C-methyl-D-erythritol 2,4-cyclodiphosphate synthase"/>
    <property type="match status" value="1"/>
</dbReference>
<feature type="domain" description="2-C-methyl-D-erythritol 2,4-cyclodiphosphate synthase" evidence="10">
    <location>
        <begin position="1"/>
        <end position="154"/>
    </location>
</feature>
<evidence type="ECO:0000256" key="1">
    <source>
        <dbReference type="ARBA" id="ARBA00000200"/>
    </source>
</evidence>
<dbReference type="Pfam" id="PF02542">
    <property type="entry name" value="YgbB"/>
    <property type="match status" value="1"/>
</dbReference>
<comment type="catalytic activity">
    <reaction evidence="1 8 9">
        <text>4-CDP-2-C-methyl-D-erythritol 2-phosphate = 2-C-methyl-D-erythritol 2,4-cyclic diphosphate + CMP</text>
        <dbReference type="Rhea" id="RHEA:23864"/>
        <dbReference type="ChEBI" id="CHEBI:57919"/>
        <dbReference type="ChEBI" id="CHEBI:58483"/>
        <dbReference type="ChEBI" id="CHEBI:60377"/>
        <dbReference type="EC" id="4.6.1.12"/>
    </reaction>
</comment>
<proteinExistence type="inferred from homology"/>
<evidence type="ECO:0000256" key="3">
    <source>
        <dbReference type="ARBA" id="ARBA00008480"/>
    </source>
</evidence>